<evidence type="ECO:0000313" key="4">
    <source>
        <dbReference type="Proteomes" id="UP000035268"/>
    </source>
</evidence>
<keyword evidence="2" id="KW-0732">Signal</keyword>
<dbReference type="STRING" id="1307763.L21SP4_02243"/>
<feature type="chain" id="PRO_5005184269" description="PEP-CTERM protein-sorting domain-containing protein" evidence="2">
    <location>
        <begin position="30"/>
        <end position="225"/>
    </location>
</feature>
<reference evidence="4" key="1">
    <citation type="submission" date="2015-02" db="EMBL/GenBank/DDBJ databases">
        <title>Description and complete genome sequence of the first cultured representative of the subdivision 5 of the Verrucomicrobia phylum.</title>
        <authorList>
            <person name="Spring S."/>
            <person name="Bunk B."/>
            <person name="Sproer C."/>
            <person name="Klenk H.-P."/>
        </authorList>
    </citation>
    <scope>NUCLEOTIDE SEQUENCE [LARGE SCALE GENOMIC DNA]</scope>
    <source>
        <strain evidence="4">L21-Fru-AB</strain>
    </source>
</reference>
<protein>
    <recommendedName>
        <fullName evidence="5">PEP-CTERM protein-sorting domain-containing protein</fullName>
    </recommendedName>
</protein>
<organism evidence="3 4">
    <name type="scientific">Kiritimatiella glycovorans</name>
    <dbReference type="NCBI Taxonomy" id="1307763"/>
    <lineage>
        <taxon>Bacteria</taxon>
        <taxon>Pseudomonadati</taxon>
        <taxon>Kiritimatiellota</taxon>
        <taxon>Kiritimatiellia</taxon>
        <taxon>Kiritimatiellales</taxon>
        <taxon>Kiritimatiellaceae</taxon>
        <taxon>Kiritimatiella</taxon>
    </lineage>
</organism>
<keyword evidence="1" id="KW-0472">Membrane</keyword>
<accession>A0A0G3EL28</accession>
<gene>
    <name evidence="3" type="ORF">L21SP4_02243</name>
</gene>
<dbReference type="AlphaFoldDB" id="A0A0G3EL28"/>
<reference evidence="3 4" key="2">
    <citation type="journal article" date="2016" name="ISME J.">
        <title>Characterization of the first cultured representative of Verrucomicrobia subdivision 5 indicates the proposal of a novel phylum.</title>
        <authorList>
            <person name="Spring S."/>
            <person name="Bunk B."/>
            <person name="Sproer C."/>
            <person name="Schumann P."/>
            <person name="Rohde M."/>
            <person name="Tindall B.J."/>
            <person name="Klenk H.P."/>
        </authorList>
    </citation>
    <scope>NUCLEOTIDE SEQUENCE [LARGE SCALE GENOMIC DNA]</scope>
    <source>
        <strain evidence="3 4">L21-Fru-AB</strain>
    </source>
</reference>
<keyword evidence="4" id="KW-1185">Reference proteome</keyword>
<keyword evidence="1" id="KW-0812">Transmembrane</keyword>
<sequence precursor="true">MNNKGDTIIMKKVLLTLAAIGLTAGAAMADVSFAGISGYYNDVDDNRVELGDKFCVFIDIDDDGIDGAGLSNYEDNNATWLSVLATDTFEWDSDDLLVWDGAMDGSGDGVFDLTTSNGGSDPQVATGDMPAGYDTGDPMYVLYFPGLSGSATSPGSITQVGYYTQDDWDAPVDPGGSEDLNAVDFDGLQSAIAVPEPATGVIAIVSGLGLAFFRRRTMMRNRMIG</sequence>
<feature type="signal peptide" evidence="2">
    <location>
        <begin position="1"/>
        <end position="29"/>
    </location>
</feature>
<evidence type="ECO:0000313" key="3">
    <source>
        <dbReference type="EMBL" id="AKJ65470.1"/>
    </source>
</evidence>
<evidence type="ECO:0000256" key="2">
    <source>
        <dbReference type="SAM" id="SignalP"/>
    </source>
</evidence>
<evidence type="ECO:0000256" key="1">
    <source>
        <dbReference type="SAM" id="Phobius"/>
    </source>
</evidence>
<dbReference type="Proteomes" id="UP000035268">
    <property type="component" value="Chromosome"/>
</dbReference>
<feature type="transmembrane region" description="Helical" evidence="1">
    <location>
        <begin position="197"/>
        <end position="213"/>
    </location>
</feature>
<name>A0A0G3EL28_9BACT</name>
<keyword evidence="1" id="KW-1133">Transmembrane helix</keyword>
<proteinExistence type="predicted"/>
<evidence type="ECO:0008006" key="5">
    <source>
        <dbReference type="Google" id="ProtNLM"/>
    </source>
</evidence>
<dbReference type="EMBL" id="CP010904">
    <property type="protein sequence ID" value="AKJ65470.1"/>
    <property type="molecule type" value="Genomic_DNA"/>
</dbReference>
<dbReference type="KEGG" id="vbl:L21SP4_02243"/>